<gene>
    <name evidence="1" type="ORF">NSMM_380058</name>
</gene>
<dbReference type="Proteomes" id="UP000198729">
    <property type="component" value="Unassembled WGS sequence"/>
</dbReference>
<proteinExistence type="predicted"/>
<dbReference type="AlphaFoldDB" id="A0A1G5SE14"/>
<reference evidence="1 2" key="1">
    <citation type="submission" date="2016-10" db="EMBL/GenBank/DDBJ databases">
        <authorList>
            <person name="de Groot N.N."/>
        </authorList>
    </citation>
    <scope>NUCLEOTIDE SEQUENCE [LARGE SCALE GENOMIC DNA]</scope>
    <source>
        <strain evidence="1">1</strain>
    </source>
</reference>
<accession>A0A1G5SE14</accession>
<organism evidence="1 2">
    <name type="scientific">Nitrosomonas mobilis</name>
    <dbReference type="NCBI Taxonomy" id="51642"/>
    <lineage>
        <taxon>Bacteria</taxon>
        <taxon>Pseudomonadati</taxon>
        <taxon>Pseudomonadota</taxon>
        <taxon>Betaproteobacteria</taxon>
        <taxon>Nitrosomonadales</taxon>
        <taxon>Nitrosomonadaceae</taxon>
        <taxon>Nitrosomonas</taxon>
    </lineage>
</organism>
<evidence type="ECO:0000313" key="1">
    <source>
        <dbReference type="EMBL" id="SCZ85436.1"/>
    </source>
</evidence>
<protein>
    <submittedName>
        <fullName evidence="1">Uncharacterized protein</fullName>
    </submittedName>
</protein>
<sequence length="46" mass="5264">MQYLHLNEVLREQVFVLLENEIAPGVGKRNGHPGVDLWRAAPGFEY</sequence>
<name>A0A1G5SE14_9PROT</name>
<keyword evidence="2" id="KW-1185">Reference proteome</keyword>
<evidence type="ECO:0000313" key="2">
    <source>
        <dbReference type="Proteomes" id="UP000198729"/>
    </source>
</evidence>
<dbReference type="EMBL" id="FMWO01000045">
    <property type="protein sequence ID" value="SCZ85436.1"/>
    <property type="molecule type" value="Genomic_DNA"/>
</dbReference>